<feature type="transmembrane region" description="Helical" evidence="1">
    <location>
        <begin position="124"/>
        <end position="142"/>
    </location>
</feature>
<protein>
    <submittedName>
        <fullName evidence="2">Uncharacterized protein</fullName>
    </submittedName>
</protein>
<reference evidence="2 3" key="1">
    <citation type="submission" date="2016-11" db="EMBL/GenBank/DDBJ databases">
        <authorList>
            <person name="Jaros S."/>
            <person name="Januszkiewicz K."/>
            <person name="Wedrychowicz H."/>
        </authorList>
    </citation>
    <scope>NUCLEOTIDE SEQUENCE [LARGE SCALE GENOMIC DNA]</scope>
    <source>
        <strain evidence="2 3">GAS499</strain>
    </source>
</reference>
<name>A0A1M6MMA3_9BRAD</name>
<evidence type="ECO:0000313" key="2">
    <source>
        <dbReference type="EMBL" id="SHJ84579.1"/>
    </source>
</evidence>
<keyword evidence="1" id="KW-1133">Transmembrane helix</keyword>
<evidence type="ECO:0000256" key="1">
    <source>
        <dbReference type="SAM" id="Phobius"/>
    </source>
</evidence>
<gene>
    <name evidence="2" type="ORF">SAMN05444159_1668</name>
</gene>
<accession>A0A1M6MMA3</accession>
<feature type="transmembrane region" description="Helical" evidence="1">
    <location>
        <begin position="16"/>
        <end position="34"/>
    </location>
</feature>
<proteinExistence type="predicted"/>
<evidence type="ECO:0000313" key="3">
    <source>
        <dbReference type="Proteomes" id="UP000189935"/>
    </source>
</evidence>
<dbReference type="OrthoDB" id="7062900at2"/>
<keyword evidence="1" id="KW-0812">Transmembrane</keyword>
<feature type="transmembrane region" description="Helical" evidence="1">
    <location>
        <begin position="88"/>
        <end position="109"/>
    </location>
</feature>
<dbReference type="AlphaFoldDB" id="A0A1M6MMA3"/>
<feature type="transmembrane region" description="Helical" evidence="1">
    <location>
        <begin position="54"/>
        <end position="76"/>
    </location>
</feature>
<keyword evidence="1" id="KW-0472">Membrane</keyword>
<sequence length="144" mass="15572">MTILQVGGATATARSFWLGVAAYLVPTFPIAYAWHLVVFAPTYEALGIYRPDPIIPFGFASMLIQGIVFSWAYPRLFPGRGSAILKPGLAYGLALAILSWSFTTLAVAAKNIMTSVPAFVQLETGFTLLQFLIVGPLIALAYRN</sequence>
<dbReference type="Proteomes" id="UP000189935">
    <property type="component" value="Chromosome I"/>
</dbReference>
<dbReference type="EMBL" id="LT670844">
    <property type="protein sequence ID" value="SHJ84579.1"/>
    <property type="molecule type" value="Genomic_DNA"/>
</dbReference>
<dbReference type="RefSeq" id="WP_079537736.1">
    <property type="nucleotide sequence ID" value="NZ_LT670844.1"/>
</dbReference>
<organism evidence="2 3">
    <name type="scientific">Bradyrhizobium lablabi</name>
    <dbReference type="NCBI Taxonomy" id="722472"/>
    <lineage>
        <taxon>Bacteria</taxon>
        <taxon>Pseudomonadati</taxon>
        <taxon>Pseudomonadota</taxon>
        <taxon>Alphaproteobacteria</taxon>
        <taxon>Hyphomicrobiales</taxon>
        <taxon>Nitrobacteraceae</taxon>
        <taxon>Bradyrhizobium</taxon>
    </lineage>
</organism>